<gene>
    <name evidence="6" type="ORF">AB6D66_02590</name>
</gene>
<proteinExistence type="inferred from homology"/>
<keyword evidence="3" id="KW-0238">DNA-binding</keyword>
<dbReference type="CDD" id="cd00397">
    <property type="entry name" value="DNA_BRE_C"/>
    <property type="match status" value="1"/>
</dbReference>
<dbReference type="Gene3D" id="1.10.443.10">
    <property type="entry name" value="Intergrase catalytic core"/>
    <property type="match status" value="1"/>
</dbReference>
<comment type="caution">
    <text evidence="6">The sequence shown here is derived from an EMBL/GenBank/DDBJ whole genome shotgun (WGS) entry which is preliminary data.</text>
</comment>
<keyword evidence="2" id="KW-0229">DNA integration</keyword>
<dbReference type="PROSITE" id="PS51898">
    <property type="entry name" value="TYR_RECOMBINASE"/>
    <property type="match status" value="1"/>
</dbReference>
<dbReference type="Pfam" id="PF00589">
    <property type="entry name" value="Phage_integrase"/>
    <property type="match status" value="1"/>
</dbReference>
<dbReference type="InterPro" id="IPR050090">
    <property type="entry name" value="Tyrosine_recombinase_XerCD"/>
</dbReference>
<comment type="similarity">
    <text evidence="1">Belongs to the 'phage' integrase family.</text>
</comment>
<feature type="domain" description="Tyr recombinase" evidence="5">
    <location>
        <begin position="164"/>
        <end position="386"/>
    </location>
</feature>
<evidence type="ECO:0000256" key="1">
    <source>
        <dbReference type="ARBA" id="ARBA00008857"/>
    </source>
</evidence>
<evidence type="ECO:0000313" key="6">
    <source>
        <dbReference type="EMBL" id="MEZ8719938.1"/>
    </source>
</evidence>
<dbReference type="InterPro" id="IPR011010">
    <property type="entry name" value="DNA_brk_join_enz"/>
</dbReference>
<sequence>MAHLRFTTKLEINGSKVKKFPFIITDKLKVDLLTLEYFLDLRASVAHKTLLTYAQHLTDFITQLEIGNDGLSYDDPEYKEWYEIDDNWFEEYSNELTTRYESDSDNSKGYVGQVLRTVVAYLKWTQTKGYTNNLIGTGEENRLVLSPSQSKKGGTVHPLAKKLSKNKPTSRTAPRTRWIEIVKSHTHIKSRELSARFELMVDWGVGAGLRAHEVCALTVSQLPSRKSAEDAYINEENVYISIVISKGSKPSTVPVSPMLVKKTWDFVDRERETILSHLKSKAKKSRKPFVDSDILFPSERTGKELHSGTLSNQIRRAFLNAVEAGDLAEDQIVWAHGLRHRHATNQLKGADELGIKNPERVTKQITRHKHEQTLETYTVARFHEDS</sequence>
<keyword evidence="7" id="KW-1185">Reference proteome</keyword>
<reference evidence="6 7" key="1">
    <citation type="journal article" date="2024" name="ISME J.">
        <title>Tailless and filamentous prophages are predominant in marine Vibrio.</title>
        <authorList>
            <person name="Steensen K."/>
            <person name="Seneca J."/>
            <person name="Bartlau N."/>
            <person name="Yu X.A."/>
            <person name="Hussain F.A."/>
            <person name="Polz M.F."/>
        </authorList>
    </citation>
    <scope>NUCLEOTIDE SEQUENCE [LARGE SCALE GENOMIC DNA]</scope>
    <source>
        <strain evidence="6 7">10N.239.312.F12</strain>
    </source>
</reference>
<protein>
    <submittedName>
        <fullName evidence="6">Tyrosine-type recombinase/integrase</fullName>
    </submittedName>
</protein>
<name>A0ABV4MS15_9VIBR</name>
<evidence type="ECO:0000313" key="7">
    <source>
        <dbReference type="Proteomes" id="UP001570071"/>
    </source>
</evidence>
<organism evidence="6 7">
    <name type="scientific">Vibrio pomeroyi</name>
    <dbReference type="NCBI Taxonomy" id="198832"/>
    <lineage>
        <taxon>Bacteria</taxon>
        <taxon>Pseudomonadati</taxon>
        <taxon>Pseudomonadota</taxon>
        <taxon>Gammaproteobacteria</taxon>
        <taxon>Vibrionales</taxon>
        <taxon>Vibrionaceae</taxon>
        <taxon>Vibrio</taxon>
    </lineage>
</organism>
<keyword evidence="4" id="KW-0233">DNA recombination</keyword>
<dbReference type="PANTHER" id="PTHR30349">
    <property type="entry name" value="PHAGE INTEGRASE-RELATED"/>
    <property type="match status" value="1"/>
</dbReference>
<evidence type="ECO:0000259" key="5">
    <source>
        <dbReference type="PROSITE" id="PS51898"/>
    </source>
</evidence>
<dbReference type="InterPro" id="IPR013762">
    <property type="entry name" value="Integrase-like_cat_sf"/>
</dbReference>
<evidence type="ECO:0000256" key="4">
    <source>
        <dbReference type="ARBA" id="ARBA00023172"/>
    </source>
</evidence>
<dbReference type="RefSeq" id="WP_372122030.1">
    <property type="nucleotide sequence ID" value="NZ_JBFSSG010000002.1"/>
</dbReference>
<dbReference type="EMBL" id="JBFSSG010000002">
    <property type="protein sequence ID" value="MEZ8719938.1"/>
    <property type="molecule type" value="Genomic_DNA"/>
</dbReference>
<dbReference type="Proteomes" id="UP001570071">
    <property type="component" value="Unassembled WGS sequence"/>
</dbReference>
<accession>A0ABV4MS15</accession>
<dbReference type="SUPFAM" id="SSF56349">
    <property type="entry name" value="DNA breaking-rejoining enzymes"/>
    <property type="match status" value="1"/>
</dbReference>
<evidence type="ECO:0000256" key="3">
    <source>
        <dbReference type="ARBA" id="ARBA00023125"/>
    </source>
</evidence>
<dbReference type="PANTHER" id="PTHR30349:SF41">
    <property type="entry name" value="INTEGRASE_RECOMBINASE PROTEIN MJ0367-RELATED"/>
    <property type="match status" value="1"/>
</dbReference>
<dbReference type="InterPro" id="IPR002104">
    <property type="entry name" value="Integrase_catalytic"/>
</dbReference>
<evidence type="ECO:0000256" key="2">
    <source>
        <dbReference type="ARBA" id="ARBA00022908"/>
    </source>
</evidence>